<gene>
    <name evidence="5" type="ORF">HCJ93_26885</name>
</gene>
<comment type="similarity">
    <text evidence="1">Belongs to the glycosyl hydrolase 25 family.</text>
</comment>
<dbReference type="EMBL" id="JAATEM010000041">
    <property type="protein sequence ID" value="NJP53593.1"/>
    <property type="molecule type" value="Genomic_DNA"/>
</dbReference>
<sequence length="275" mass="29810">MPGRISGLPGLRAFTAGVAALLAVLWLPRPATAAESPPAVPPRGSAYMGMGVVAHDGQGGLPVERAAQTEGVDVSSHQGNVAWPTLWNSGVRWAYAKATEGTYYRNPYYAQQYGGSYDVGMIRGAYHFATPDTSSGATQADYFVDHGGGWSADGRTLPGALDMEWNPYGDDCYGKSASSMVSWIRDFMNQYRARTGRYPVLYTSTSWWKLCTGNYSGFAATTPLWIARYASTAGELPAGWSYYTMWQYTSTGPTVGDHDRFNGTLDQLRKLALGS</sequence>
<evidence type="ECO:0000256" key="1">
    <source>
        <dbReference type="ARBA" id="ARBA00010646"/>
    </source>
</evidence>
<evidence type="ECO:0000256" key="2">
    <source>
        <dbReference type="ARBA" id="ARBA00022801"/>
    </source>
</evidence>
<dbReference type="PANTHER" id="PTHR34135">
    <property type="entry name" value="LYSOZYME"/>
    <property type="match status" value="1"/>
</dbReference>
<organism evidence="5 6">
    <name type="scientific">Streptomyces composti</name>
    <dbReference type="NCBI Taxonomy" id="2720025"/>
    <lineage>
        <taxon>Bacteria</taxon>
        <taxon>Bacillati</taxon>
        <taxon>Actinomycetota</taxon>
        <taxon>Actinomycetes</taxon>
        <taxon>Kitasatosporales</taxon>
        <taxon>Streptomycetaceae</taxon>
        <taxon>Streptomyces</taxon>
    </lineage>
</organism>
<dbReference type="PROSITE" id="PS51904">
    <property type="entry name" value="GLYCOSYL_HYDROL_F25_2"/>
    <property type="match status" value="1"/>
</dbReference>
<proteinExistence type="inferred from homology"/>
<dbReference type="CDD" id="cd06412">
    <property type="entry name" value="GH25_CH-type"/>
    <property type="match status" value="1"/>
</dbReference>
<keyword evidence="2" id="KW-0378">Hydrolase</keyword>
<reference evidence="5 6" key="1">
    <citation type="submission" date="2020-03" db="EMBL/GenBank/DDBJ databases">
        <title>WGS of actinomycetes isolated from Thailand.</title>
        <authorList>
            <person name="Thawai C."/>
        </authorList>
    </citation>
    <scope>NUCLEOTIDE SEQUENCE [LARGE SCALE GENOMIC DNA]</scope>
    <source>
        <strain evidence="5 6">SBST2-5</strain>
    </source>
</reference>
<dbReference type="InterPro" id="IPR002053">
    <property type="entry name" value="Glyco_hydro_25"/>
</dbReference>
<dbReference type="InterPro" id="IPR018077">
    <property type="entry name" value="Glyco_hydro_fam25_subgr"/>
</dbReference>
<evidence type="ECO:0000256" key="3">
    <source>
        <dbReference type="ARBA" id="ARBA00023295"/>
    </source>
</evidence>
<dbReference type="InterPro" id="IPR017853">
    <property type="entry name" value="GH"/>
</dbReference>
<dbReference type="PANTHER" id="PTHR34135:SF2">
    <property type="entry name" value="LYSOZYME"/>
    <property type="match status" value="1"/>
</dbReference>
<feature type="chain" id="PRO_5045617981" evidence="4">
    <location>
        <begin position="34"/>
        <end position="275"/>
    </location>
</feature>
<keyword evidence="3" id="KW-0326">Glycosidase</keyword>
<evidence type="ECO:0000313" key="6">
    <source>
        <dbReference type="Proteomes" id="UP000730591"/>
    </source>
</evidence>
<name>A0ABX1AII4_9ACTN</name>
<keyword evidence="4" id="KW-0732">Signal</keyword>
<dbReference type="Pfam" id="PF01183">
    <property type="entry name" value="Glyco_hydro_25"/>
    <property type="match status" value="1"/>
</dbReference>
<dbReference type="SUPFAM" id="SSF51445">
    <property type="entry name" value="(Trans)glycosidases"/>
    <property type="match status" value="1"/>
</dbReference>
<keyword evidence="6" id="KW-1185">Reference proteome</keyword>
<evidence type="ECO:0000313" key="5">
    <source>
        <dbReference type="EMBL" id="NJP53593.1"/>
    </source>
</evidence>
<comment type="caution">
    <text evidence="5">The sequence shown here is derived from an EMBL/GenBank/DDBJ whole genome shotgun (WGS) entry which is preliminary data.</text>
</comment>
<dbReference type="SMART" id="SM00641">
    <property type="entry name" value="Glyco_25"/>
    <property type="match status" value="1"/>
</dbReference>
<evidence type="ECO:0000256" key="4">
    <source>
        <dbReference type="SAM" id="SignalP"/>
    </source>
</evidence>
<protein>
    <submittedName>
        <fullName evidence="5">Lysozyme</fullName>
    </submittedName>
</protein>
<dbReference type="Proteomes" id="UP000730591">
    <property type="component" value="Unassembled WGS sequence"/>
</dbReference>
<accession>A0ABX1AII4</accession>
<dbReference type="RefSeq" id="WP_167998421.1">
    <property type="nucleotide sequence ID" value="NZ_JAATEM010000041.1"/>
</dbReference>
<feature type="signal peptide" evidence="4">
    <location>
        <begin position="1"/>
        <end position="33"/>
    </location>
</feature>
<dbReference type="Gene3D" id="3.20.20.80">
    <property type="entry name" value="Glycosidases"/>
    <property type="match status" value="1"/>
</dbReference>